<dbReference type="Gene3D" id="6.20.330.10">
    <property type="match status" value="1"/>
</dbReference>
<reference evidence="10" key="1">
    <citation type="submission" date="2023-07" db="EMBL/GenBank/DDBJ databases">
        <title>Thauera sp. CAU 1555 isolated from sand of Yaerae Beach.</title>
        <authorList>
            <person name="Kim W."/>
        </authorList>
    </citation>
    <scope>NUCLEOTIDE SEQUENCE [LARGE SCALE GENOMIC DNA]</scope>
    <source>
        <strain evidence="10">CAU 1555</strain>
    </source>
</reference>
<keyword evidence="6 7" id="KW-0472">Membrane</keyword>
<evidence type="ECO:0000256" key="4">
    <source>
        <dbReference type="ARBA" id="ARBA00022801"/>
    </source>
</evidence>
<feature type="transmembrane region" description="Helical" evidence="7">
    <location>
        <begin position="27"/>
        <end position="44"/>
    </location>
</feature>
<dbReference type="CDD" id="cd07018">
    <property type="entry name" value="S49_SppA_67K_type"/>
    <property type="match status" value="1"/>
</dbReference>
<dbReference type="CDD" id="cd07023">
    <property type="entry name" value="S49_Sppa_N_C"/>
    <property type="match status" value="1"/>
</dbReference>
<dbReference type="Pfam" id="PF01343">
    <property type="entry name" value="Peptidase_S49"/>
    <property type="match status" value="2"/>
</dbReference>
<evidence type="ECO:0000256" key="6">
    <source>
        <dbReference type="ARBA" id="ARBA00023136"/>
    </source>
</evidence>
<dbReference type="InterPro" id="IPR004634">
    <property type="entry name" value="Pept_S49_pIV"/>
</dbReference>
<keyword evidence="7" id="KW-0812">Transmembrane</keyword>
<dbReference type="InterPro" id="IPR047217">
    <property type="entry name" value="S49_SppA_67K_type_N"/>
</dbReference>
<feature type="domain" description="Peptidase S49" evidence="8">
    <location>
        <begin position="133"/>
        <end position="285"/>
    </location>
</feature>
<accession>A0ABR9BF87</accession>
<keyword evidence="3" id="KW-0645">Protease</keyword>
<proteinExistence type="inferred from homology"/>
<dbReference type="EMBL" id="JACYTO010000002">
    <property type="protein sequence ID" value="MBD8504125.1"/>
    <property type="molecule type" value="Genomic_DNA"/>
</dbReference>
<gene>
    <name evidence="9" type="primary">sppA</name>
    <name evidence="9" type="ORF">IFO67_14610</name>
</gene>
<dbReference type="RefSeq" id="WP_187718900.1">
    <property type="nucleotide sequence ID" value="NZ_JACTAH010000002.1"/>
</dbReference>
<comment type="subcellular location">
    <subcellularLocation>
        <location evidence="1">Membrane</location>
    </subcellularLocation>
</comment>
<dbReference type="InterPro" id="IPR029045">
    <property type="entry name" value="ClpP/crotonase-like_dom_sf"/>
</dbReference>
<keyword evidence="5" id="KW-0720">Serine protease</keyword>
<evidence type="ECO:0000256" key="7">
    <source>
        <dbReference type="SAM" id="Phobius"/>
    </source>
</evidence>
<feature type="domain" description="Peptidase S49" evidence="8">
    <location>
        <begin position="397"/>
        <end position="546"/>
    </location>
</feature>
<evidence type="ECO:0000313" key="9">
    <source>
        <dbReference type="EMBL" id="MBD8504125.1"/>
    </source>
</evidence>
<protein>
    <submittedName>
        <fullName evidence="9">Signal peptide peptidase SppA</fullName>
    </submittedName>
</protein>
<evidence type="ECO:0000256" key="1">
    <source>
        <dbReference type="ARBA" id="ARBA00004370"/>
    </source>
</evidence>
<dbReference type="PANTHER" id="PTHR33209">
    <property type="entry name" value="PROTEASE 4"/>
    <property type="match status" value="1"/>
</dbReference>
<comment type="caution">
    <text evidence="9">The sequence shown here is derived from an EMBL/GenBank/DDBJ whole genome shotgun (WGS) entry which is preliminary data.</text>
</comment>
<evidence type="ECO:0000259" key="8">
    <source>
        <dbReference type="Pfam" id="PF01343"/>
    </source>
</evidence>
<evidence type="ECO:0000313" key="10">
    <source>
        <dbReference type="Proteomes" id="UP000603602"/>
    </source>
</evidence>
<dbReference type="NCBIfam" id="TIGR00705">
    <property type="entry name" value="SppA_67K"/>
    <property type="match status" value="1"/>
</dbReference>
<evidence type="ECO:0000256" key="5">
    <source>
        <dbReference type="ARBA" id="ARBA00022825"/>
    </source>
</evidence>
<evidence type="ECO:0000256" key="3">
    <source>
        <dbReference type="ARBA" id="ARBA00022670"/>
    </source>
</evidence>
<comment type="similarity">
    <text evidence="2">Belongs to the peptidase S49 family.</text>
</comment>
<sequence>MIGKFFGFIGRVLGAAWRWLDAVRRTLVNLVFLLLLGVVLAIFLHPGPQVPEGAALLLKPRGALVEQSSFDDPLSVLRGSRASEGQIVMADLLEAIAAARDDARISMLVLETDELQGGGLSKLAELRQALQDFRAAGKPVLVRGERFTQAQYYLGSVADEIHLAPDGFLLLRGLARYVTYFGDALERLGIKVHVFRVGEYKSFSEPFTRRDMSDEDREATRDLLDGLWDVVRADIATARKLDAAALERYIADYPAALAAAGGDAARAALDAGLVDRLSTRDEWRKLLIERVGEADALAGNLLDAGNGGFRQIGAAAYLAAVRAERPGEGERIAVLVAQGAIVDGEQPPGAVGGDTLARLIREAREDDSVKAVVLRIDSPGGSAWASELIRRELELTRQAGKPVVASMSSVAASGGYWIAAGADEIWASPVSLTGSIGIFALFPEFTEPLERLGVTVDGVGTGPLAGAFDPRRPMEPAAAQALQLGIEHGYRRFLQTVADARGMSVDEVNTVARGRVWTGTTAAELGLVDQLGGLDAAVQAAAGRAGIERFELSWPAAQLSPARRLLRSLFETAGLDPAPTVGSSLLAQLLGKLEGAAADLLRWNDRDHLYAHCLCEAP</sequence>
<dbReference type="SUPFAM" id="SSF52096">
    <property type="entry name" value="ClpP/crotonase"/>
    <property type="match status" value="2"/>
</dbReference>
<keyword evidence="4" id="KW-0378">Hydrolase</keyword>
<keyword evidence="7" id="KW-1133">Transmembrane helix</keyword>
<dbReference type="InterPro" id="IPR004635">
    <property type="entry name" value="Pept_S49_SppA"/>
</dbReference>
<organism evidence="9 10">
    <name type="scientific">Thauera sedimentorum</name>
    <dbReference type="NCBI Taxonomy" id="2767595"/>
    <lineage>
        <taxon>Bacteria</taxon>
        <taxon>Pseudomonadati</taxon>
        <taxon>Pseudomonadota</taxon>
        <taxon>Betaproteobacteria</taxon>
        <taxon>Rhodocyclales</taxon>
        <taxon>Zoogloeaceae</taxon>
        <taxon>Thauera</taxon>
    </lineage>
</organism>
<dbReference type="InterPro" id="IPR047272">
    <property type="entry name" value="S49_SppA_C"/>
</dbReference>
<dbReference type="NCBIfam" id="TIGR00706">
    <property type="entry name" value="SppA_dom"/>
    <property type="match status" value="1"/>
</dbReference>
<keyword evidence="10" id="KW-1185">Reference proteome</keyword>
<dbReference type="Proteomes" id="UP000603602">
    <property type="component" value="Unassembled WGS sequence"/>
</dbReference>
<dbReference type="Gene3D" id="3.90.226.10">
    <property type="entry name" value="2-enoyl-CoA Hydratase, Chain A, domain 1"/>
    <property type="match status" value="2"/>
</dbReference>
<dbReference type="PANTHER" id="PTHR33209:SF1">
    <property type="entry name" value="PEPTIDASE S49 DOMAIN-CONTAINING PROTEIN"/>
    <property type="match status" value="1"/>
</dbReference>
<name>A0ABR9BF87_9RHOO</name>
<dbReference type="InterPro" id="IPR002142">
    <property type="entry name" value="Peptidase_S49"/>
</dbReference>
<evidence type="ECO:0000256" key="2">
    <source>
        <dbReference type="ARBA" id="ARBA00008683"/>
    </source>
</evidence>
<dbReference type="PIRSF" id="PIRSF001217">
    <property type="entry name" value="Protease_4_SppA"/>
    <property type="match status" value="1"/>
</dbReference>